<evidence type="ECO:0000313" key="4">
    <source>
        <dbReference type="Proteomes" id="UP000286045"/>
    </source>
</evidence>
<dbReference type="EMBL" id="RYZI01000062">
    <property type="protein sequence ID" value="RWA12022.1"/>
    <property type="molecule type" value="Genomic_DNA"/>
</dbReference>
<proteinExistence type="predicted"/>
<evidence type="ECO:0000313" key="3">
    <source>
        <dbReference type="EMBL" id="RWA12022.1"/>
    </source>
</evidence>
<dbReference type="Pfam" id="PF09362">
    <property type="entry name" value="DUF1996"/>
    <property type="match status" value="1"/>
</dbReference>
<comment type="caution">
    <text evidence="3">The sequence shown here is derived from an EMBL/GenBank/DDBJ whole genome shotgun (WGS) entry which is preliminary data.</text>
</comment>
<accession>A0A439DC93</accession>
<gene>
    <name evidence="3" type="ORF">EKO27_g3066</name>
</gene>
<protein>
    <recommendedName>
        <fullName evidence="2">DUF1996 domain-containing protein</fullName>
    </recommendedName>
</protein>
<evidence type="ECO:0000259" key="2">
    <source>
        <dbReference type="Pfam" id="PF09362"/>
    </source>
</evidence>
<keyword evidence="1" id="KW-0732">Signal</keyword>
<feature type="domain" description="DUF1996" evidence="2">
    <location>
        <begin position="516"/>
        <end position="614"/>
    </location>
</feature>
<feature type="chain" id="PRO_5019320314" description="DUF1996 domain-containing protein" evidence="1">
    <location>
        <begin position="21"/>
        <end position="680"/>
    </location>
</feature>
<sequence>MHTKSIIPFALATLGLQALARPHCKSPTNGKAIYIISNEQKNAVLALPIGKDGLFTPGTATLTETGGAGMSGLEGNKSSGPDALFSQSSVTIAGNNLFAVNPGSNTVSMFAISRQDPTKLTLVGNPVAVPGEFPVTVAASLQNKLVCVASSGAVAGVSCSKFSAQGIEAMDDLRVFDIGQTTPPVGPTGTVSHVFFSEDESTVFTTVKGDPSRNKTGFMAAFPVETSDCEVGVSVSQEGMRSVPAGTAVLFGASTIPGTDDIFVSDASFGGAVLSNGGGRDDAATEAFTVKGKGVVEGQSATCWATVSPATKTAFVTDVGVNRLVEMSVEDASIKKVIDLSANGDPGLIDLKAAGHLIYALSPGNGTTPAAVTVVDAGTTNGNPLIAGLSQAGLRFGCSSVSVQRLDPVVEPGQIPSAHVHQIVGGNAFNATMQGDIGEKGSCTTCAYTEDFSNYWTAVLYFRHENGSYKRVPQYPNAQLGYEGQDAPDINGGMTIYYTQKDFSGNGDKYITAFKPPCPAGIMAIHHFPACWDGVNLDSPDHQSHMYSTTKGQFREADPCPASHPVRVPQLAYETMWNTTAFDGMWPKDGSQPFVWSFMDGKGYGTHADYMFGWQGDSLQRAMNSSCMFHACGSPGMQGILKTQTVAEMNKCAVKRTVEEDTDGWLSELPGQTMPMEAKA</sequence>
<organism evidence="3 4">
    <name type="scientific">Xylaria grammica</name>
    <dbReference type="NCBI Taxonomy" id="363999"/>
    <lineage>
        <taxon>Eukaryota</taxon>
        <taxon>Fungi</taxon>
        <taxon>Dikarya</taxon>
        <taxon>Ascomycota</taxon>
        <taxon>Pezizomycotina</taxon>
        <taxon>Sordariomycetes</taxon>
        <taxon>Xylariomycetidae</taxon>
        <taxon>Xylariales</taxon>
        <taxon>Xylariaceae</taxon>
        <taxon>Xylaria</taxon>
    </lineage>
</organism>
<dbReference type="AlphaFoldDB" id="A0A439DC93"/>
<evidence type="ECO:0000256" key="1">
    <source>
        <dbReference type="SAM" id="SignalP"/>
    </source>
</evidence>
<dbReference type="STRING" id="363999.A0A439DC93"/>
<reference evidence="3 4" key="1">
    <citation type="submission" date="2018-12" db="EMBL/GenBank/DDBJ databases">
        <title>Draft genome sequence of Xylaria grammica IHI A82.</title>
        <authorList>
            <person name="Buettner E."/>
            <person name="Kellner H."/>
        </authorList>
    </citation>
    <scope>NUCLEOTIDE SEQUENCE [LARGE SCALE GENOMIC DNA]</scope>
    <source>
        <strain evidence="3 4">IHI A82</strain>
    </source>
</reference>
<dbReference type="InterPro" id="IPR018535">
    <property type="entry name" value="DUF1996"/>
</dbReference>
<dbReference type="InterPro" id="IPR015943">
    <property type="entry name" value="WD40/YVTN_repeat-like_dom_sf"/>
</dbReference>
<dbReference type="PANTHER" id="PTHR43662">
    <property type="match status" value="1"/>
</dbReference>
<dbReference type="SUPFAM" id="SSF75011">
    <property type="entry name" value="3-carboxy-cis,cis-mucoante lactonizing enzyme"/>
    <property type="match status" value="1"/>
</dbReference>
<dbReference type="PANTHER" id="PTHR43662:SF5">
    <property type="entry name" value="DUF1996 DOMAIN-CONTAINING PROTEIN"/>
    <property type="match status" value="1"/>
</dbReference>
<dbReference type="Proteomes" id="UP000286045">
    <property type="component" value="Unassembled WGS sequence"/>
</dbReference>
<keyword evidence="4" id="KW-1185">Reference proteome</keyword>
<name>A0A439DC93_9PEZI</name>
<feature type="signal peptide" evidence="1">
    <location>
        <begin position="1"/>
        <end position="20"/>
    </location>
</feature>
<dbReference type="Gene3D" id="2.130.10.10">
    <property type="entry name" value="YVTN repeat-like/Quinoprotein amine dehydrogenase"/>
    <property type="match status" value="1"/>
</dbReference>